<feature type="compositionally biased region" description="Basic and acidic residues" evidence="2">
    <location>
        <begin position="252"/>
        <end position="269"/>
    </location>
</feature>
<feature type="region of interest" description="Disordered" evidence="2">
    <location>
        <begin position="156"/>
        <end position="294"/>
    </location>
</feature>
<feature type="region of interest" description="Disordered" evidence="2">
    <location>
        <begin position="1"/>
        <end position="32"/>
    </location>
</feature>
<evidence type="ECO:0000313" key="3">
    <source>
        <dbReference type="EMBL" id="CAD9434863.1"/>
    </source>
</evidence>
<comment type="similarity">
    <text evidence="1">Belongs to the CFAP97 family.</text>
</comment>
<dbReference type="PANTHER" id="PTHR33768:SF3">
    <property type="entry name" value="MIP11318P"/>
    <property type="match status" value="1"/>
</dbReference>
<feature type="compositionally biased region" description="Polar residues" evidence="2">
    <location>
        <begin position="209"/>
        <end position="228"/>
    </location>
</feature>
<dbReference type="EMBL" id="HBGS01033032">
    <property type="protein sequence ID" value="CAD9434863.1"/>
    <property type="molecule type" value="Transcribed_RNA"/>
</dbReference>
<feature type="compositionally biased region" description="Basic and acidic residues" evidence="2">
    <location>
        <begin position="13"/>
        <end position="26"/>
    </location>
</feature>
<evidence type="ECO:0000256" key="2">
    <source>
        <dbReference type="SAM" id="MobiDB-lite"/>
    </source>
</evidence>
<dbReference type="InterPro" id="IPR038792">
    <property type="entry name" value="CFAP97D1/2"/>
</dbReference>
<organism evidence="3">
    <name type="scientific">Octactis speculum</name>
    <dbReference type="NCBI Taxonomy" id="3111310"/>
    <lineage>
        <taxon>Eukaryota</taxon>
        <taxon>Sar</taxon>
        <taxon>Stramenopiles</taxon>
        <taxon>Ochrophyta</taxon>
        <taxon>Dictyochophyceae</taxon>
        <taxon>Dictyochales</taxon>
        <taxon>Dictyochaceae</taxon>
        <taxon>Octactis</taxon>
    </lineage>
</organism>
<name>A0A7S2G5Z5_9STRA</name>
<dbReference type="AlphaFoldDB" id="A0A7S2G5Z5"/>
<dbReference type="PANTHER" id="PTHR33768">
    <property type="entry name" value="MIP11318P"/>
    <property type="match status" value="1"/>
</dbReference>
<feature type="compositionally biased region" description="Polar residues" evidence="2">
    <location>
        <begin position="156"/>
        <end position="167"/>
    </location>
</feature>
<feature type="compositionally biased region" description="Basic residues" evidence="2">
    <location>
        <begin position="277"/>
        <end position="286"/>
    </location>
</feature>
<proteinExistence type="inferred from homology"/>
<dbReference type="InterPro" id="IPR029488">
    <property type="entry name" value="Hmw/CFAP97"/>
</dbReference>
<gene>
    <name evidence="3" type="ORF">DSPE1174_LOCUS16991</name>
</gene>
<accession>A0A7S2G5Z5</accession>
<protein>
    <submittedName>
        <fullName evidence="3">Uncharacterized protein</fullName>
    </submittedName>
</protein>
<reference evidence="3" key="1">
    <citation type="submission" date="2021-01" db="EMBL/GenBank/DDBJ databases">
        <authorList>
            <person name="Corre E."/>
            <person name="Pelletier E."/>
            <person name="Niang G."/>
            <person name="Scheremetjew M."/>
            <person name="Finn R."/>
            <person name="Kale V."/>
            <person name="Holt S."/>
            <person name="Cochrane G."/>
            <person name="Meng A."/>
            <person name="Brown T."/>
            <person name="Cohen L."/>
        </authorList>
    </citation>
    <scope>NUCLEOTIDE SEQUENCE</scope>
    <source>
        <strain evidence="3">CCMP1381</strain>
    </source>
</reference>
<sequence length="362" mass="40619">MKAMDHSSPWGRSADDVVSRKRDMHTQKLHKQRLQNVKSTIDTSQPMTANMRHLTNKEKSKKLAIDRQQTIDLENSKLVEKMAHILRGRSRKLCGEAPFQYDEKRIVQGGSVRTIASRLPARRRELEKIAAENQAIAARIRAQVPNYDHQEMAQHYSKSATYGKNMSRTQRREQRARRHETMLLMQDPADPYTTLKNLGVTSAPGGGRTSSYSAPEKQNTPSTQQGSTREGGGGSTVMTNTTSLSKLTTASEIRRQTAAERGYDLDRRVISSMSIPQKKKTARSRKNDKSSAASYGRFRFQMDHTGREIYPPSLPSMASGSIGSLDNRSQSMTPMLDMMMPRPVLEDEHDSNPVIGIDPACD</sequence>
<evidence type="ECO:0000256" key="1">
    <source>
        <dbReference type="ARBA" id="ARBA00008315"/>
    </source>
</evidence>
<dbReference type="Pfam" id="PF13879">
    <property type="entry name" value="Hmw_CFAP97"/>
    <property type="match status" value="1"/>
</dbReference>
<feature type="compositionally biased region" description="Polar residues" evidence="2">
    <location>
        <begin position="236"/>
        <end position="251"/>
    </location>
</feature>